<dbReference type="Proteomes" id="UP000199229">
    <property type="component" value="Unassembled WGS sequence"/>
</dbReference>
<sequence length="232" mass="25340">MNAEITSRLGPSVEGQSSQGVAWSAGRSPATAFSKRCFDLTFAVSVLLILLPLFGIVAAGVKLNGGGPIFFRHQRVGRDGHLFGCLKFRTMRQDSQAALEAHLARDPAARQEWLETRKLKNDPRVTAVGVFLRKTSLDELPQLLNILAGHMSVVGPRPIVPDEIALYGTEAGHYLAVRPGLTGAWQVSGRSDTSYAERVRLDSDYVKNWTFANDLSIVARTVPAVFMSRGSY</sequence>
<keyword evidence="4" id="KW-0808">Transferase</keyword>
<evidence type="ECO:0000256" key="4">
    <source>
        <dbReference type="ARBA" id="ARBA00022679"/>
    </source>
</evidence>
<keyword evidence="8" id="KW-0270">Exopolysaccharide synthesis</keyword>
<proteinExistence type="inferred from homology"/>
<evidence type="ECO:0000259" key="11">
    <source>
        <dbReference type="Pfam" id="PF02397"/>
    </source>
</evidence>
<comment type="subcellular location">
    <subcellularLocation>
        <location evidence="1">Cell membrane</location>
    </subcellularLocation>
</comment>
<keyword evidence="6 10" id="KW-1133">Transmembrane helix</keyword>
<evidence type="ECO:0000256" key="5">
    <source>
        <dbReference type="ARBA" id="ARBA00022692"/>
    </source>
</evidence>
<dbReference type="Pfam" id="PF02397">
    <property type="entry name" value="Bac_transf"/>
    <property type="match status" value="1"/>
</dbReference>
<evidence type="ECO:0000256" key="10">
    <source>
        <dbReference type="SAM" id="Phobius"/>
    </source>
</evidence>
<dbReference type="EMBL" id="FOPM01000003">
    <property type="protein sequence ID" value="SFG45279.1"/>
    <property type="molecule type" value="Genomic_DNA"/>
</dbReference>
<evidence type="ECO:0000256" key="3">
    <source>
        <dbReference type="ARBA" id="ARBA00022475"/>
    </source>
</evidence>
<evidence type="ECO:0000256" key="2">
    <source>
        <dbReference type="ARBA" id="ARBA00006464"/>
    </source>
</evidence>
<name>A0A1I2S0H4_9HYPH</name>
<feature type="transmembrane region" description="Helical" evidence="10">
    <location>
        <begin position="37"/>
        <end position="61"/>
    </location>
</feature>
<dbReference type="GO" id="GO:0016780">
    <property type="term" value="F:phosphotransferase activity, for other substituted phosphate groups"/>
    <property type="evidence" value="ECO:0007669"/>
    <property type="project" value="TreeGrafter"/>
</dbReference>
<keyword evidence="3" id="KW-1003">Cell membrane</keyword>
<evidence type="ECO:0000256" key="8">
    <source>
        <dbReference type="ARBA" id="ARBA00023169"/>
    </source>
</evidence>
<protein>
    <submittedName>
        <fullName evidence="12">Exopolysaccharide production protein ExoY</fullName>
    </submittedName>
</protein>
<evidence type="ECO:0000313" key="12">
    <source>
        <dbReference type="EMBL" id="SFG45279.1"/>
    </source>
</evidence>
<feature type="domain" description="Bacterial sugar transferase" evidence="11">
    <location>
        <begin position="35"/>
        <end position="226"/>
    </location>
</feature>
<keyword evidence="5 10" id="KW-0812">Transmembrane</keyword>
<accession>A0A1I2S0H4</accession>
<dbReference type="PANTHER" id="PTHR30576">
    <property type="entry name" value="COLANIC BIOSYNTHESIS UDP-GLUCOSE LIPID CARRIER TRANSFERASE"/>
    <property type="match status" value="1"/>
</dbReference>
<dbReference type="AlphaFoldDB" id="A0A1I2S0H4"/>
<comment type="similarity">
    <text evidence="2">Belongs to the bacterial sugar transferase family.</text>
</comment>
<evidence type="ECO:0000256" key="6">
    <source>
        <dbReference type="ARBA" id="ARBA00022989"/>
    </source>
</evidence>
<evidence type="ECO:0000313" key="13">
    <source>
        <dbReference type="Proteomes" id="UP000199229"/>
    </source>
</evidence>
<evidence type="ECO:0000256" key="7">
    <source>
        <dbReference type="ARBA" id="ARBA00023136"/>
    </source>
</evidence>
<organism evidence="12 13">
    <name type="scientific">Methylobacterium gossipiicola</name>
    <dbReference type="NCBI Taxonomy" id="582675"/>
    <lineage>
        <taxon>Bacteria</taxon>
        <taxon>Pseudomonadati</taxon>
        <taxon>Pseudomonadota</taxon>
        <taxon>Alphaproteobacteria</taxon>
        <taxon>Hyphomicrobiales</taxon>
        <taxon>Methylobacteriaceae</taxon>
        <taxon>Methylobacterium</taxon>
    </lineage>
</organism>
<keyword evidence="7 10" id="KW-0472">Membrane</keyword>
<dbReference type="PANTHER" id="PTHR30576:SF4">
    <property type="entry name" value="UNDECAPRENYL-PHOSPHATE GALACTOSE PHOSPHOTRANSFERASE"/>
    <property type="match status" value="1"/>
</dbReference>
<evidence type="ECO:0000256" key="1">
    <source>
        <dbReference type="ARBA" id="ARBA00004236"/>
    </source>
</evidence>
<dbReference type="GO" id="GO:0005886">
    <property type="term" value="C:plasma membrane"/>
    <property type="evidence" value="ECO:0007669"/>
    <property type="project" value="UniProtKB-SubCell"/>
</dbReference>
<dbReference type="OrthoDB" id="9808602at2"/>
<dbReference type="GO" id="GO:0000271">
    <property type="term" value="P:polysaccharide biosynthetic process"/>
    <property type="evidence" value="ECO:0007669"/>
    <property type="project" value="UniProtKB-KW"/>
</dbReference>
<reference evidence="13" key="1">
    <citation type="submission" date="2016-10" db="EMBL/GenBank/DDBJ databases">
        <authorList>
            <person name="Varghese N."/>
            <person name="Submissions S."/>
        </authorList>
    </citation>
    <scope>NUCLEOTIDE SEQUENCE [LARGE SCALE GENOMIC DNA]</scope>
    <source>
        <strain evidence="13">Gh-105</strain>
    </source>
</reference>
<evidence type="ECO:0000256" key="9">
    <source>
        <dbReference type="SAM" id="MobiDB-lite"/>
    </source>
</evidence>
<dbReference type="STRING" id="582675.SAMN05192565_103234"/>
<feature type="region of interest" description="Disordered" evidence="9">
    <location>
        <begin position="1"/>
        <end position="21"/>
    </location>
</feature>
<gene>
    <name evidence="12" type="ORF">SAMN05192565_103234</name>
</gene>
<keyword evidence="13" id="KW-1185">Reference proteome</keyword>
<dbReference type="InterPro" id="IPR003362">
    <property type="entry name" value="Bact_transf"/>
</dbReference>